<dbReference type="Proteomes" id="UP000789405">
    <property type="component" value="Unassembled WGS sequence"/>
</dbReference>
<evidence type="ECO:0000256" key="1">
    <source>
        <dbReference type="SAM" id="Phobius"/>
    </source>
</evidence>
<dbReference type="AlphaFoldDB" id="A0A9N9DYW2"/>
<protein>
    <submittedName>
        <fullName evidence="2">7523_t:CDS:1</fullName>
    </submittedName>
</protein>
<keyword evidence="1" id="KW-0812">Transmembrane</keyword>
<sequence length="53" mass="6072">MRQDNSDFQLALYAGFLCKLSGASDFIIEYRQFWYLVGLALCFGDGVVVLKWC</sequence>
<keyword evidence="1" id="KW-0472">Membrane</keyword>
<comment type="caution">
    <text evidence="2">The sequence shown here is derived from an EMBL/GenBank/DDBJ whole genome shotgun (WGS) entry which is preliminary data.</text>
</comment>
<reference evidence="2" key="1">
    <citation type="submission" date="2021-06" db="EMBL/GenBank/DDBJ databases">
        <authorList>
            <person name="Kallberg Y."/>
            <person name="Tangrot J."/>
            <person name="Rosling A."/>
        </authorList>
    </citation>
    <scope>NUCLEOTIDE SEQUENCE</scope>
    <source>
        <strain evidence="2">MA453B</strain>
    </source>
</reference>
<keyword evidence="3" id="KW-1185">Reference proteome</keyword>
<evidence type="ECO:0000313" key="2">
    <source>
        <dbReference type="EMBL" id="CAG8653239.1"/>
    </source>
</evidence>
<proteinExistence type="predicted"/>
<feature type="transmembrane region" description="Helical" evidence="1">
    <location>
        <begin position="33"/>
        <end position="52"/>
    </location>
</feature>
<organism evidence="2 3">
    <name type="scientific">Dentiscutata erythropus</name>
    <dbReference type="NCBI Taxonomy" id="1348616"/>
    <lineage>
        <taxon>Eukaryota</taxon>
        <taxon>Fungi</taxon>
        <taxon>Fungi incertae sedis</taxon>
        <taxon>Mucoromycota</taxon>
        <taxon>Glomeromycotina</taxon>
        <taxon>Glomeromycetes</taxon>
        <taxon>Diversisporales</taxon>
        <taxon>Gigasporaceae</taxon>
        <taxon>Dentiscutata</taxon>
    </lineage>
</organism>
<keyword evidence="1" id="KW-1133">Transmembrane helix</keyword>
<evidence type="ECO:0000313" key="3">
    <source>
        <dbReference type="Proteomes" id="UP000789405"/>
    </source>
</evidence>
<dbReference type="EMBL" id="CAJVPY010005943">
    <property type="protein sequence ID" value="CAG8653239.1"/>
    <property type="molecule type" value="Genomic_DNA"/>
</dbReference>
<accession>A0A9N9DYW2</accession>
<gene>
    <name evidence="2" type="ORF">DERYTH_LOCUS10299</name>
</gene>
<name>A0A9N9DYW2_9GLOM</name>